<feature type="region of interest" description="Disordered" evidence="1">
    <location>
        <begin position="124"/>
        <end position="213"/>
    </location>
</feature>
<feature type="signal peptide" evidence="2">
    <location>
        <begin position="1"/>
        <end position="20"/>
    </location>
</feature>
<dbReference type="AlphaFoldDB" id="A0A438NAJ1"/>
<dbReference type="EMBL" id="NAJM01000011">
    <property type="protein sequence ID" value="RVX72665.1"/>
    <property type="molecule type" value="Genomic_DNA"/>
</dbReference>
<feature type="compositionally biased region" description="Pro residues" evidence="1">
    <location>
        <begin position="89"/>
        <end position="99"/>
    </location>
</feature>
<dbReference type="Proteomes" id="UP000288859">
    <property type="component" value="Unassembled WGS sequence"/>
</dbReference>
<reference evidence="3 4" key="1">
    <citation type="submission" date="2017-03" db="EMBL/GenBank/DDBJ databases">
        <title>Genomes of endolithic fungi from Antarctica.</title>
        <authorList>
            <person name="Coleine C."/>
            <person name="Masonjones S."/>
            <person name="Stajich J.E."/>
        </authorList>
    </citation>
    <scope>NUCLEOTIDE SEQUENCE [LARGE SCALE GENOMIC DNA]</scope>
    <source>
        <strain evidence="3 4">CCFEE 6314</strain>
    </source>
</reference>
<evidence type="ECO:0000256" key="1">
    <source>
        <dbReference type="SAM" id="MobiDB-lite"/>
    </source>
</evidence>
<name>A0A438NAJ1_EXOME</name>
<evidence type="ECO:0000313" key="4">
    <source>
        <dbReference type="Proteomes" id="UP000288859"/>
    </source>
</evidence>
<dbReference type="OrthoDB" id="2884638at2759"/>
<organism evidence="3 4">
    <name type="scientific">Exophiala mesophila</name>
    <name type="common">Black yeast-like fungus</name>
    <dbReference type="NCBI Taxonomy" id="212818"/>
    <lineage>
        <taxon>Eukaryota</taxon>
        <taxon>Fungi</taxon>
        <taxon>Dikarya</taxon>
        <taxon>Ascomycota</taxon>
        <taxon>Pezizomycotina</taxon>
        <taxon>Eurotiomycetes</taxon>
        <taxon>Chaetothyriomycetidae</taxon>
        <taxon>Chaetothyriales</taxon>
        <taxon>Herpotrichiellaceae</taxon>
        <taxon>Exophiala</taxon>
    </lineage>
</organism>
<feature type="compositionally biased region" description="Polar residues" evidence="1">
    <location>
        <begin position="127"/>
        <end position="143"/>
    </location>
</feature>
<accession>A0A438NAJ1</accession>
<gene>
    <name evidence="3" type="ORF">B0A52_04063</name>
</gene>
<dbReference type="VEuPathDB" id="FungiDB:PV10_03418"/>
<evidence type="ECO:0008006" key="5">
    <source>
        <dbReference type="Google" id="ProtNLM"/>
    </source>
</evidence>
<evidence type="ECO:0000313" key="3">
    <source>
        <dbReference type="EMBL" id="RVX72665.1"/>
    </source>
</evidence>
<feature type="chain" id="PRO_5019256204" description="DUF4185 domain-containing protein" evidence="2">
    <location>
        <begin position="21"/>
        <end position="547"/>
    </location>
</feature>
<keyword evidence="2" id="KW-0732">Signal</keyword>
<protein>
    <recommendedName>
        <fullName evidence="5">DUF4185 domain-containing protein</fullName>
    </recommendedName>
</protein>
<feature type="compositionally biased region" description="Polar residues" evidence="1">
    <location>
        <begin position="152"/>
        <end position="172"/>
    </location>
</feature>
<proteinExistence type="predicted"/>
<feature type="region of interest" description="Disordered" evidence="1">
    <location>
        <begin position="77"/>
        <end position="108"/>
    </location>
</feature>
<comment type="caution">
    <text evidence="3">The sequence shown here is derived from an EMBL/GenBank/DDBJ whole genome shotgun (WGS) entry which is preliminary data.</text>
</comment>
<feature type="compositionally biased region" description="Pro residues" evidence="1">
    <location>
        <begin position="181"/>
        <end position="199"/>
    </location>
</feature>
<sequence>MRSSFWRLLAISISIATVTATPLVRRYDLDGNGVPDYCYDEAGLIRCMLADGSWTTVPRKTDAVTVTKVCDETAPPRPPFRPRFTRPPFCQPLGPPDLPTEPCDQPQVSPQVNAIRFGPYWGVPASETATADTTPSSETNTRQPEWGVPASELSSQTSQSYAVIQPVPSSSAPTQAVPTLTPTPTPTPTPSPVAPPPSDNLPTGKLPSPEQWKLDKGSKWSMEYVGDIKFTGGLAGKDVVGDKCRSSKLGDKIIWNCGDIGCNPDVLTCGFSMGPAFYGTGDVMTIDATGVKYVQENDFLKPWQGDQKFGPPYQFWGMDTSNVAPINDTHGVAFAWQIFRGAPNNGHEDRGNAVAVITLGEDKPIATRIGPLLTGPDKIALGLIAVLRAENYIYIYSDGGPSTVMVGRVRASDDVFDESKYEFLQFGSTGSWVPGIPSKSSNSFGATSLAKNQKLGCDHYGSAFYNNYLHKYVLMCNIFMDFVKFYTSDTPYGPWSDEYSLASGSSVQGKYGIHAHPDFSPDGSHKSFYFSMGPNTKMNMYKVTLNY</sequence>
<evidence type="ECO:0000256" key="2">
    <source>
        <dbReference type="SAM" id="SignalP"/>
    </source>
</evidence>